<proteinExistence type="predicted"/>
<dbReference type="RefSeq" id="WP_331218674.1">
    <property type="nucleotide sequence ID" value="NZ_JAZGQK010000046.1"/>
</dbReference>
<organism evidence="2 3">
    <name type="scientific">Plantactinospora sonchi</name>
    <dbReference type="NCBI Taxonomy" id="1544735"/>
    <lineage>
        <taxon>Bacteria</taxon>
        <taxon>Bacillati</taxon>
        <taxon>Actinomycetota</taxon>
        <taxon>Actinomycetes</taxon>
        <taxon>Micromonosporales</taxon>
        <taxon>Micromonosporaceae</taxon>
        <taxon>Plantactinospora</taxon>
    </lineage>
</organism>
<protein>
    <submittedName>
        <fullName evidence="2">Uncharacterized protein</fullName>
    </submittedName>
</protein>
<evidence type="ECO:0000313" key="3">
    <source>
        <dbReference type="Proteomes" id="UP001332243"/>
    </source>
</evidence>
<dbReference type="EMBL" id="JAZGQK010000046">
    <property type="protein sequence ID" value="MEE6263880.1"/>
    <property type="molecule type" value="Genomic_DNA"/>
</dbReference>
<evidence type="ECO:0000256" key="1">
    <source>
        <dbReference type="SAM" id="MobiDB-lite"/>
    </source>
</evidence>
<dbReference type="Proteomes" id="UP001332243">
    <property type="component" value="Unassembled WGS sequence"/>
</dbReference>
<sequence length="287" mass="31794">MTEDASPFFIRPYRFDDQVQDDTYFPRLDWHRRLVLDPDEQVLWRDEVDVAGHLLAPDDGTGELVWALPRRAEVTVTDRRLAYVCVDWRIGPAPEPRAGSRQRRRSTPAGSHVVTGQIRWQWPSALRVLPATDPETGGREPERLLVVCDAVRTAGRPALALSGGTLGSARTVRRVTTLIRRTVAGFRLANPTMVELAPPEWDALLARAGLAPFADALADPDRGVDLPGALPVEFAHRDDYYRRSLRRRNAATAGWNASAPGRNSPGRGRSTVVSPARWSDRQPGSAS</sequence>
<comment type="caution">
    <text evidence="2">The sequence shown here is derived from an EMBL/GenBank/DDBJ whole genome shotgun (WGS) entry which is preliminary data.</text>
</comment>
<accession>A0ABU7S4Z7</accession>
<name>A0ABU7S4Z7_9ACTN</name>
<evidence type="ECO:0000313" key="2">
    <source>
        <dbReference type="EMBL" id="MEE6263880.1"/>
    </source>
</evidence>
<feature type="region of interest" description="Disordered" evidence="1">
    <location>
        <begin position="251"/>
        <end position="287"/>
    </location>
</feature>
<gene>
    <name evidence="2" type="ORF">V1633_36070</name>
</gene>
<keyword evidence="3" id="KW-1185">Reference proteome</keyword>
<reference evidence="2 3" key="1">
    <citation type="submission" date="2024-01" db="EMBL/GenBank/DDBJ databases">
        <title>Genome insights into Plantactinospora sonchi sp. nov.</title>
        <authorList>
            <person name="Wang L."/>
        </authorList>
    </citation>
    <scope>NUCLEOTIDE SEQUENCE [LARGE SCALE GENOMIC DNA]</scope>
    <source>
        <strain evidence="2 3">NEAU-QY2</strain>
    </source>
</reference>